<accession>A0ACC5SRF3</accession>
<reference evidence="1" key="1">
    <citation type="submission" date="2021-03" db="EMBL/GenBank/DDBJ databases">
        <title>Genomic Encyclopedia of Type Strains, Phase IV (KMG-IV): sequencing the most valuable type-strain genomes for metagenomic binning, comparative biology and taxonomic classification.</title>
        <authorList>
            <person name="Goeker M."/>
        </authorList>
    </citation>
    <scope>NUCLEOTIDE SEQUENCE</scope>
    <source>
        <strain evidence="1">DSM 18131</strain>
    </source>
</reference>
<proteinExistence type="predicted"/>
<evidence type="ECO:0000313" key="1">
    <source>
        <dbReference type="EMBL" id="MBP1871438.1"/>
    </source>
</evidence>
<keyword evidence="2" id="KW-1185">Reference proteome</keyword>
<dbReference type="Proteomes" id="UP000823773">
    <property type="component" value="Unassembled WGS sequence"/>
</dbReference>
<name>A0ACC5SRF3_ENSAD</name>
<sequence length="196" mass="21490">MDRGDGKTVGDGFERDLGGGLHALGREPDLSQDQRQCHGETTGMSRADEFLRVCARHALETSCKAVGIVFQGPALRRNLPLAVLETAGPFCLSSAIDLHAHLLRVTSTALQIGRYRRIGMTLHGLARRRSKTRPAGWRRRSSIPRCTEARPPAGKIFPPIMRRARNGCLNSLTTLTNLPSLRTLPPSRSAPPINRV</sequence>
<gene>
    <name evidence="1" type="ORF">J2Z19_001150</name>
</gene>
<comment type="caution">
    <text evidence="1">The sequence shown here is derived from an EMBL/GenBank/DDBJ whole genome shotgun (WGS) entry which is preliminary data.</text>
</comment>
<organism evidence="1 2">
    <name type="scientific">Ensifer adhaerens</name>
    <name type="common">Sinorhizobium morelense</name>
    <dbReference type="NCBI Taxonomy" id="106592"/>
    <lineage>
        <taxon>Bacteria</taxon>
        <taxon>Pseudomonadati</taxon>
        <taxon>Pseudomonadota</taxon>
        <taxon>Alphaproteobacteria</taxon>
        <taxon>Hyphomicrobiales</taxon>
        <taxon>Rhizobiaceae</taxon>
        <taxon>Sinorhizobium/Ensifer group</taxon>
        <taxon>Ensifer</taxon>
    </lineage>
</organism>
<evidence type="ECO:0000313" key="2">
    <source>
        <dbReference type="Proteomes" id="UP000823773"/>
    </source>
</evidence>
<dbReference type="EMBL" id="JAGGJR010000002">
    <property type="protein sequence ID" value="MBP1871438.1"/>
    <property type="molecule type" value="Genomic_DNA"/>
</dbReference>
<protein>
    <submittedName>
        <fullName evidence="1">Uncharacterized protein</fullName>
    </submittedName>
</protein>